<evidence type="ECO:0000256" key="4">
    <source>
        <dbReference type="ARBA" id="ARBA00022553"/>
    </source>
</evidence>
<dbReference type="GO" id="GO:0042937">
    <property type="term" value="F:tripeptide transmembrane transporter activity"/>
    <property type="evidence" value="ECO:0007669"/>
    <property type="project" value="InterPro"/>
</dbReference>
<dbReference type="OrthoDB" id="8904098at2759"/>
<evidence type="ECO:0000256" key="5">
    <source>
        <dbReference type="ARBA" id="ARBA00022692"/>
    </source>
</evidence>
<accession>A0A2G5DUA1</accession>
<dbReference type="FunCoup" id="A0A2G5DUA1">
    <property type="interactions" value="1624"/>
</dbReference>
<evidence type="ECO:0000256" key="3">
    <source>
        <dbReference type="ARBA" id="ARBA00022448"/>
    </source>
</evidence>
<feature type="transmembrane region" description="Helical" evidence="8">
    <location>
        <begin position="238"/>
        <end position="258"/>
    </location>
</feature>
<evidence type="ECO:0000256" key="1">
    <source>
        <dbReference type="ARBA" id="ARBA00004141"/>
    </source>
</evidence>
<reference evidence="9 10" key="1">
    <citation type="submission" date="2017-09" db="EMBL/GenBank/DDBJ databases">
        <title>WGS assembly of Aquilegia coerulea Goldsmith.</title>
        <authorList>
            <person name="Hodges S."/>
            <person name="Kramer E."/>
            <person name="Nordborg M."/>
            <person name="Tomkins J."/>
            <person name="Borevitz J."/>
            <person name="Derieg N."/>
            <person name="Yan J."/>
            <person name="Mihaltcheva S."/>
            <person name="Hayes R.D."/>
            <person name="Rokhsar D."/>
        </authorList>
    </citation>
    <scope>NUCLEOTIDE SEQUENCE [LARGE SCALE GENOMIC DNA]</scope>
    <source>
        <strain evidence="10">cv. Goldsmith</strain>
    </source>
</reference>
<dbReference type="InterPro" id="IPR044739">
    <property type="entry name" value="NRT1/PTR"/>
</dbReference>
<comment type="similarity">
    <text evidence="2">Belongs to the major facilitator superfamily. Proton-dependent oligopeptide transporter (POT/PTR) (TC 2.A.17) family.</text>
</comment>
<dbReference type="InterPro" id="IPR018456">
    <property type="entry name" value="PTR2_symporter_CS"/>
</dbReference>
<keyword evidence="6 8" id="KW-1133">Transmembrane helix</keyword>
<feature type="transmembrane region" description="Helical" evidence="8">
    <location>
        <begin position="164"/>
        <end position="180"/>
    </location>
</feature>
<dbReference type="InterPro" id="IPR000109">
    <property type="entry name" value="POT_fam"/>
</dbReference>
<dbReference type="FunFam" id="1.20.1250.20:FF:000147">
    <property type="entry name" value="Protein NRT1/ PTR family 5.10"/>
    <property type="match status" value="1"/>
</dbReference>
<protein>
    <recommendedName>
        <fullName evidence="11">Major facilitator superfamily (MFS) profile domain-containing protein</fullName>
    </recommendedName>
</protein>
<keyword evidence="7 8" id="KW-0472">Membrane</keyword>
<feature type="transmembrane region" description="Helical" evidence="8">
    <location>
        <begin position="386"/>
        <end position="406"/>
    </location>
</feature>
<feature type="transmembrane region" description="Helical" evidence="8">
    <location>
        <begin position="345"/>
        <end position="366"/>
    </location>
</feature>
<dbReference type="InterPro" id="IPR036259">
    <property type="entry name" value="MFS_trans_sf"/>
</dbReference>
<organism evidence="9 10">
    <name type="scientific">Aquilegia coerulea</name>
    <name type="common">Rocky mountain columbine</name>
    <dbReference type="NCBI Taxonomy" id="218851"/>
    <lineage>
        <taxon>Eukaryota</taxon>
        <taxon>Viridiplantae</taxon>
        <taxon>Streptophyta</taxon>
        <taxon>Embryophyta</taxon>
        <taxon>Tracheophyta</taxon>
        <taxon>Spermatophyta</taxon>
        <taxon>Magnoliopsida</taxon>
        <taxon>Ranunculales</taxon>
        <taxon>Ranunculaceae</taxon>
        <taxon>Thalictroideae</taxon>
        <taxon>Aquilegia</taxon>
    </lineage>
</organism>
<sequence>MFSNRGDGAVVSGESVAPLLGDTEFNEEVEFVEGVVNYKGYPVIRSKYGGWRSASFIIGVEVAERFAYYGISSNLITYLTGPLHQSTAKAAENVNVWSGVASMLPLIGAFVADSYLGRYRTILFSSLLYVLALGLLTLSAVLPFPSSPDCPDNENNSSCSSPSILQVIFFFFSLYLVAVAQSGHKPCVQAFGADQFDERDPVESKSKSSFFNWWYFGLCAGTAVTLFVLNYIQDNLNWGLGFGIPCLSMAVALVVFLLGTSTYRYNFREDEKSPFVRIAQVFVAAAKNRRTTTSSLLALEETKTTSDHQFKFLDKALTSESVNSVDLGKDWEVCSVSQVEDAKMVLRLVPIWATCLLYAIVFAQSSTFFTKQGSTMDRSMGSSFKIPAATLQTFISLSIVLFMPIYDRIFVPVARSITGKPSGITMLQRIGCGMFLSVISMVVAALTETQRLKIAQDSGLVDIPTATVPMSVWLLAPQYILFGISDVFTMVGLQEFFYDQVPSGLKSLGLALYLSIFGIGNFLSSFLISVIEMATSGAGQDSWFSNNLNRAHLDYFYWLLAGLSAFELAAYLYFAKSYRYRGSTI</sequence>
<keyword evidence="10" id="KW-1185">Reference proteome</keyword>
<dbReference type="GO" id="GO:0080054">
    <property type="term" value="F:low-affinity nitrate transmembrane transporter activity"/>
    <property type="evidence" value="ECO:0007669"/>
    <property type="project" value="UniProtKB-ARBA"/>
</dbReference>
<feature type="transmembrane region" description="Helical" evidence="8">
    <location>
        <begin position="213"/>
        <end position="232"/>
    </location>
</feature>
<evidence type="ECO:0000313" key="9">
    <source>
        <dbReference type="EMBL" id="PIA47103.1"/>
    </source>
</evidence>
<dbReference type="Pfam" id="PF00854">
    <property type="entry name" value="PTR2"/>
    <property type="match status" value="1"/>
</dbReference>
<dbReference type="AlphaFoldDB" id="A0A2G5DUA1"/>
<feature type="transmembrane region" description="Helical" evidence="8">
    <location>
        <begin position="510"/>
        <end position="535"/>
    </location>
</feature>
<dbReference type="Gene3D" id="1.20.1250.20">
    <property type="entry name" value="MFS general substrate transporter like domains"/>
    <property type="match status" value="1"/>
</dbReference>
<dbReference type="InParanoid" id="A0A2G5DUA1"/>
<comment type="subcellular location">
    <subcellularLocation>
        <location evidence="1">Membrane</location>
        <topology evidence="1">Multi-pass membrane protein</topology>
    </subcellularLocation>
</comment>
<dbReference type="SUPFAM" id="SSF103473">
    <property type="entry name" value="MFS general substrate transporter"/>
    <property type="match status" value="1"/>
</dbReference>
<dbReference type="Proteomes" id="UP000230069">
    <property type="component" value="Unassembled WGS sequence"/>
</dbReference>
<evidence type="ECO:0000313" key="10">
    <source>
        <dbReference type="Proteomes" id="UP000230069"/>
    </source>
</evidence>
<dbReference type="PANTHER" id="PTHR11654">
    <property type="entry name" value="OLIGOPEPTIDE TRANSPORTER-RELATED"/>
    <property type="match status" value="1"/>
</dbReference>
<dbReference type="GO" id="GO:0071916">
    <property type="term" value="F:dipeptide transmembrane transporter activity"/>
    <property type="evidence" value="ECO:0007669"/>
    <property type="project" value="InterPro"/>
</dbReference>
<dbReference type="GO" id="GO:0009705">
    <property type="term" value="C:plant-type vacuole membrane"/>
    <property type="evidence" value="ECO:0007669"/>
    <property type="project" value="UniProtKB-ARBA"/>
</dbReference>
<evidence type="ECO:0000256" key="8">
    <source>
        <dbReference type="SAM" id="Phobius"/>
    </source>
</evidence>
<feature type="transmembrane region" description="Helical" evidence="8">
    <location>
        <begin position="555"/>
        <end position="574"/>
    </location>
</feature>
<keyword evidence="5 8" id="KW-0812">Transmembrane</keyword>
<name>A0A2G5DUA1_AQUCA</name>
<dbReference type="PROSITE" id="PS01022">
    <property type="entry name" value="PTR2_1"/>
    <property type="match status" value="1"/>
</dbReference>
<evidence type="ECO:0000256" key="2">
    <source>
        <dbReference type="ARBA" id="ARBA00005982"/>
    </source>
</evidence>
<keyword evidence="3" id="KW-0813">Transport</keyword>
<proteinExistence type="inferred from homology"/>
<dbReference type="CDD" id="cd17417">
    <property type="entry name" value="MFS_NPF5"/>
    <property type="match status" value="1"/>
</dbReference>
<feature type="transmembrane region" description="Helical" evidence="8">
    <location>
        <begin position="479"/>
        <end position="498"/>
    </location>
</feature>
<evidence type="ECO:0000256" key="6">
    <source>
        <dbReference type="ARBA" id="ARBA00022989"/>
    </source>
</evidence>
<feature type="transmembrane region" description="Helical" evidence="8">
    <location>
        <begin position="427"/>
        <end position="446"/>
    </location>
</feature>
<evidence type="ECO:0008006" key="11">
    <source>
        <dbReference type="Google" id="ProtNLM"/>
    </source>
</evidence>
<keyword evidence="4" id="KW-0597">Phosphoprotein</keyword>
<gene>
    <name evidence="9" type="ORF">AQUCO_01400065v1</name>
</gene>
<evidence type="ECO:0000256" key="7">
    <source>
        <dbReference type="ARBA" id="ARBA00023136"/>
    </source>
</evidence>
<dbReference type="EMBL" id="KZ305031">
    <property type="protein sequence ID" value="PIA47103.1"/>
    <property type="molecule type" value="Genomic_DNA"/>
</dbReference>
<feature type="transmembrane region" description="Helical" evidence="8">
    <location>
        <begin position="123"/>
        <end position="144"/>
    </location>
</feature>